<dbReference type="PANTHER" id="PTHR43480">
    <property type="entry name" value="ACYL-[ACYL-CARRIER-PROTEIN]--UDP-N-ACETYLGLUCOSAMINE O-ACYLTRANSFERASE"/>
    <property type="match status" value="1"/>
</dbReference>
<evidence type="ECO:0000256" key="2">
    <source>
        <dbReference type="ARBA" id="ARBA00022556"/>
    </source>
</evidence>
<keyword evidence="8" id="KW-1185">Reference proteome</keyword>
<comment type="caution">
    <text evidence="7">The sequence shown here is derived from an EMBL/GenBank/DDBJ whole genome shotgun (WGS) entry which is preliminary data.</text>
</comment>
<name>A0ABQ6A6V3_9PROT</name>
<gene>
    <name evidence="7" type="primary">lpxA</name>
    <name evidence="7" type="ORF">GCM10010909_05270</name>
</gene>
<dbReference type="NCBIfam" id="NF003657">
    <property type="entry name" value="PRK05289.1"/>
    <property type="match status" value="1"/>
</dbReference>
<keyword evidence="5" id="KW-0012">Acyltransferase</keyword>
<dbReference type="Gene3D" id="2.160.10.10">
    <property type="entry name" value="Hexapeptide repeat proteins"/>
    <property type="match status" value="1"/>
</dbReference>
<keyword evidence="4" id="KW-0443">Lipid metabolism</keyword>
<dbReference type="RefSeq" id="WP_284256398.1">
    <property type="nucleotide sequence ID" value="NZ_BSOS01000007.1"/>
</dbReference>
<dbReference type="Pfam" id="PF13720">
    <property type="entry name" value="Acetyltransf_11"/>
    <property type="match status" value="1"/>
</dbReference>
<protein>
    <submittedName>
        <fullName evidence="7">Acyl-[acyl-carrier-protein]--UDP-N-acetylglucosamine O-acyltransferase</fullName>
    </submittedName>
</protein>
<proteinExistence type="predicted"/>
<dbReference type="CDD" id="cd03351">
    <property type="entry name" value="LbH_UDP-GlcNAc_AT"/>
    <property type="match status" value="1"/>
</dbReference>
<reference evidence="8" key="1">
    <citation type="journal article" date="2019" name="Int. J. Syst. Evol. Microbiol.">
        <title>The Global Catalogue of Microorganisms (GCM) 10K type strain sequencing project: providing services to taxonomists for standard genome sequencing and annotation.</title>
        <authorList>
            <consortium name="The Broad Institute Genomics Platform"/>
            <consortium name="The Broad Institute Genome Sequencing Center for Infectious Disease"/>
            <person name="Wu L."/>
            <person name="Ma J."/>
        </authorList>
    </citation>
    <scope>NUCLEOTIDE SEQUENCE [LARGE SCALE GENOMIC DNA]</scope>
    <source>
        <strain evidence="8">NBRC 112502</strain>
    </source>
</reference>
<evidence type="ECO:0000259" key="6">
    <source>
        <dbReference type="Pfam" id="PF13720"/>
    </source>
</evidence>
<dbReference type="SUPFAM" id="SSF51161">
    <property type="entry name" value="Trimeric LpxA-like enzymes"/>
    <property type="match status" value="1"/>
</dbReference>
<evidence type="ECO:0000313" key="7">
    <source>
        <dbReference type="EMBL" id="GLR65849.1"/>
    </source>
</evidence>
<dbReference type="EMBL" id="BSOS01000007">
    <property type="protein sequence ID" value="GLR65849.1"/>
    <property type="molecule type" value="Genomic_DNA"/>
</dbReference>
<dbReference type="Pfam" id="PF00132">
    <property type="entry name" value="Hexapep"/>
    <property type="match status" value="2"/>
</dbReference>
<dbReference type="InterPro" id="IPR011004">
    <property type="entry name" value="Trimer_LpxA-like_sf"/>
</dbReference>
<evidence type="ECO:0000256" key="1">
    <source>
        <dbReference type="ARBA" id="ARBA00022516"/>
    </source>
</evidence>
<keyword evidence="1" id="KW-0444">Lipid biosynthesis</keyword>
<sequence length="275" mass="28579">MLKPVHEMIHPTAIIAEGAVIGAGVKIGPFCTVGAQVVLEDGVELVSHVVVDGKTRIGAGAKLFPFCTVGLAPQDLKYNGEETETSIGPRTQIREHCSIHRGTVTGTGITKIGADCLLMAVVHVAHDCEIGDGVVISNNVVMGGHVEVGNRAVIGGAAAILQFVRIGAGAMIGGLSGVPSDVTPYCFVFGPRAQMVGLNVVGLRRRGLTKAQLHEIRAAHKFIFSGPGVFAERVAAARGEYGGNVYVAEMLDFIASPGRHGILTNVARASGQSDE</sequence>
<evidence type="ECO:0000256" key="5">
    <source>
        <dbReference type="ARBA" id="ARBA00023315"/>
    </source>
</evidence>
<keyword evidence="2" id="KW-0441">Lipid A biosynthesis</keyword>
<dbReference type="Proteomes" id="UP001156641">
    <property type="component" value="Unassembled WGS sequence"/>
</dbReference>
<dbReference type="InterPro" id="IPR010137">
    <property type="entry name" value="Lipid_A_LpxA"/>
</dbReference>
<dbReference type="Gene3D" id="1.20.1180.10">
    <property type="entry name" value="Udp N-acetylglucosamine O-acyltransferase, C-terminal domain"/>
    <property type="match status" value="1"/>
</dbReference>
<dbReference type="PANTHER" id="PTHR43480:SF1">
    <property type="entry name" value="ACYL-[ACYL-CARRIER-PROTEIN]--UDP-N-ACETYLGLUCOSAMINE O-ACYLTRANSFERASE, MITOCHONDRIAL-RELATED"/>
    <property type="match status" value="1"/>
</dbReference>
<feature type="domain" description="UDP N-acetylglucosamine O-acyltransferase C-terminal" evidence="6">
    <location>
        <begin position="181"/>
        <end position="262"/>
    </location>
</feature>
<dbReference type="InterPro" id="IPR001451">
    <property type="entry name" value="Hexapep"/>
</dbReference>
<accession>A0ABQ6A6V3</accession>
<evidence type="ECO:0000313" key="8">
    <source>
        <dbReference type="Proteomes" id="UP001156641"/>
    </source>
</evidence>
<evidence type="ECO:0000256" key="4">
    <source>
        <dbReference type="ARBA" id="ARBA00023098"/>
    </source>
</evidence>
<dbReference type="PIRSF" id="PIRSF000456">
    <property type="entry name" value="UDP-GlcNAc_acltr"/>
    <property type="match status" value="1"/>
</dbReference>
<dbReference type="InterPro" id="IPR037157">
    <property type="entry name" value="Acetyltransf_C_sf"/>
</dbReference>
<organism evidence="7 8">
    <name type="scientific">Acidocella aquatica</name>
    <dbReference type="NCBI Taxonomy" id="1922313"/>
    <lineage>
        <taxon>Bacteria</taxon>
        <taxon>Pseudomonadati</taxon>
        <taxon>Pseudomonadota</taxon>
        <taxon>Alphaproteobacteria</taxon>
        <taxon>Acetobacterales</taxon>
        <taxon>Acidocellaceae</taxon>
        <taxon>Acidocella</taxon>
    </lineage>
</organism>
<evidence type="ECO:0000256" key="3">
    <source>
        <dbReference type="ARBA" id="ARBA00022679"/>
    </source>
</evidence>
<dbReference type="InterPro" id="IPR029098">
    <property type="entry name" value="Acetyltransf_C"/>
</dbReference>
<dbReference type="NCBIfam" id="TIGR01852">
    <property type="entry name" value="lipid_A_lpxA"/>
    <property type="match status" value="1"/>
</dbReference>
<keyword evidence="3" id="KW-0808">Transferase</keyword>